<evidence type="ECO:0000313" key="7">
    <source>
        <dbReference type="EMBL" id="TLM91697.1"/>
    </source>
</evidence>
<evidence type="ECO:0000259" key="6">
    <source>
        <dbReference type="Pfam" id="PF18089"/>
    </source>
</evidence>
<evidence type="ECO:0000256" key="5">
    <source>
        <dbReference type="ARBA" id="ARBA00023459"/>
    </source>
</evidence>
<dbReference type="Proteomes" id="UP000305517">
    <property type="component" value="Unassembled WGS sequence"/>
</dbReference>
<comment type="similarity">
    <text evidence="5">Belongs to the DAPG/phloretin hydrolase family.</text>
</comment>
<sequence>MSWSLLPPRPLAGPLKPLHSAQTTFRRLPRGSFELTIAHDTVRGVTPAMLEWWFRHIGEPMQYQGQQYPRYLVWHPVDHIHWALARPDAHGGAGVGSRFRIVEAFGGDARQLVDSTEDVVKLDSTGIRLVRRVLGVEVFSLEHWFAAGAEGTRYTSRMQVGHESRLGQFVLNPLLQRRVFTARMGYAWLRHNVEEVGNFEQFLPALYATEHAAAARGLVAAGG</sequence>
<dbReference type="OrthoDB" id="2052122at2"/>
<dbReference type="RefSeq" id="WP_138078568.1">
    <property type="nucleotide sequence ID" value="NZ_VAJM01000006.1"/>
</dbReference>
<dbReference type="InterPro" id="IPR041526">
    <property type="entry name" value="DAPG_hydrolase"/>
</dbReference>
<evidence type="ECO:0000256" key="1">
    <source>
        <dbReference type="ARBA" id="ARBA00001947"/>
    </source>
</evidence>
<proteinExistence type="inferred from homology"/>
<keyword evidence="4" id="KW-0862">Zinc</keyword>
<reference evidence="7 8" key="1">
    <citation type="submission" date="2019-05" db="EMBL/GenBank/DDBJ databases">
        <title>Hymenobacter edaphi sp. nov., isolated from abandoned arsenic-contaminated farmland soil.</title>
        <authorList>
            <person name="Nie L."/>
        </authorList>
    </citation>
    <scope>NUCLEOTIDE SEQUENCE [LARGE SCALE GENOMIC DNA]</scope>
    <source>
        <strain evidence="7 8">1-3-3-8</strain>
    </source>
</reference>
<comment type="caution">
    <text evidence="7">The sequence shown here is derived from an EMBL/GenBank/DDBJ whole genome shotgun (WGS) entry which is preliminary data.</text>
</comment>
<evidence type="ECO:0000313" key="8">
    <source>
        <dbReference type="Proteomes" id="UP000305517"/>
    </source>
</evidence>
<protein>
    <recommendedName>
        <fullName evidence="6">DAPG hydrolase PhiG domain-containing protein</fullName>
    </recommendedName>
</protein>
<gene>
    <name evidence="7" type="ORF">FDY95_14130</name>
</gene>
<dbReference type="Pfam" id="PF18089">
    <property type="entry name" value="DAPG_hydrolase"/>
    <property type="match status" value="1"/>
</dbReference>
<keyword evidence="2" id="KW-0479">Metal-binding</keyword>
<dbReference type="AlphaFoldDB" id="A0A5R8WNP8"/>
<dbReference type="EMBL" id="VAJM01000006">
    <property type="protein sequence ID" value="TLM91697.1"/>
    <property type="molecule type" value="Genomic_DNA"/>
</dbReference>
<dbReference type="GO" id="GO:0046872">
    <property type="term" value="F:metal ion binding"/>
    <property type="evidence" value="ECO:0007669"/>
    <property type="project" value="UniProtKB-KW"/>
</dbReference>
<keyword evidence="3" id="KW-0378">Hydrolase</keyword>
<feature type="domain" description="DAPG hydrolase PhiG" evidence="6">
    <location>
        <begin position="23"/>
        <end position="208"/>
    </location>
</feature>
<name>A0A5R8WNP8_9BACT</name>
<organism evidence="7 8">
    <name type="scientific">Hymenobacter jeollabukensis</name>
    <dbReference type="NCBI Taxonomy" id="2025313"/>
    <lineage>
        <taxon>Bacteria</taxon>
        <taxon>Pseudomonadati</taxon>
        <taxon>Bacteroidota</taxon>
        <taxon>Cytophagia</taxon>
        <taxon>Cytophagales</taxon>
        <taxon>Hymenobacteraceae</taxon>
        <taxon>Hymenobacter</taxon>
    </lineage>
</organism>
<accession>A0A5R8WNP8</accession>
<dbReference type="GO" id="GO:0016787">
    <property type="term" value="F:hydrolase activity"/>
    <property type="evidence" value="ECO:0007669"/>
    <property type="project" value="UniProtKB-KW"/>
</dbReference>
<comment type="cofactor">
    <cofactor evidence="1">
        <name>Zn(2+)</name>
        <dbReference type="ChEBI" id="CHEBI:29105"/>
    </cofactor>
</comment>
<keyword evidence="8" id="KW-1185">Reference proteome</keyword>
<evidence type="ECO:0000256" key="3">
    <source>
        <dbReference type="ARBA" id="ARBA00022801"/>
    </source>
</evidence>
<evidence type="ECO:0000256" key="2">
    <source>
        <dbReference type="ARBA" id="ARBA00022723"/>
    </source>
</evidence>
<evidence type="ECO:0000256" key="4">
    <source>
        <dbReference type="ARBA" id="ARBA00022833"/>
    </source>
</evidence>